<name>A0A0G4B240_9BACT</name>
<comment type="function">
    <text evidence="1">Allows the formation of correctly charged Asn-tRNA(Asn) or Gln-tRNA(Gln) through the transamidation of misacylated Asp-tRNA(Asn) or Glu-tRNA(Gln) in organisms which lack either or both of asparaginyl-tRNA or glutaminyl-tRNA synthetases. The reaction takes place in the presence of glutamine and ATP through an activated phospho-Asp-tRNA(Asn) or phospho-Glu-tRNA(Gln).</text>
</comment>
<evidence type="ECO:0000256" key="1">
    <source>
        <dbReference type="HAMAP-Rule" id="MF_00122"/>
    </source>
</evidence>
<dbReference type="NCBIfam" id="TIGR00135">
    <property type="entry name" value="gatC"/>
    <property type="match status" value="1"/>
</dbReference>
<dbReference type="GO" id="GO:0006412">
    <property type="term" value="P:translation"/>
    <property type="evidence" value="ECO:0007669"/>
    <property type="project" value="UniProtKB-UniRule"/>
</dbReference>
<dbReference type="GO" id="GO:0016740">
    <property type="term" value="F:transferase activity"/>
    <property type="evidence" value="ECO:0007669"/>
    <property type="project" value="UniProtKB-KW"/>
</dbReference>
<dbReference type="STRING" id="1618337.UT28_C0001G0205"/>
<evidence type="ECO:0000313" key="2">
    <source>
        <dbReference type="EMBL" id="AKM82016.1"/>
    </source>
</evidence>
<evidence type="ECO:0000313" key="3">
    <source>
        <dbReference type="Proteomes" id="UP000035648"/>
    </source>
</evidence>
<keyword evidence="1" id="KW-0648">Protein biosynthesis</keyword>
<comment type="similarity">
    <text evidence="1">Belongs to the GatC family.</text>
</comment>
<accession>A0A0G4B240</accession>
<dbReference type="GO" id="GO:0070681">
    <property type="term" value="P:glutaminyl-tRNAGln biosynthesis via transamidation"/>
    <property type="evidence" value="ECO:0007669"/>
    <property type="project" value="TreeGrafter"/>
</dbReference>
<dbReference type="GO" id="GO:0050566">
    <property type="term" value="F:asparaginyl-tRNA synthase (glutamine-hydrolyzing) activity"/>
    <property type="evidence" value="ECO:0007669"/>
    <property type="project" value="RHEA"/>
</dbReference>
<dbReference type="GO" id="GO:0006450">
    <property type="term" value="P:regulation of translational fidelity"/>
    <property type="evidence" value="ECO:0007669"/>
    <property type="project" value="InterPro"/>
</dbReference>
<protein>
    <recommendedName>
        <fullName evidence="1">Aspartyl/glutamyl-tRNA(Asn/Gln) amidotransferase subunit C</fullName>
        <shortName evidence="1">Asp/Glu-ADT subunit C</shortName>
        <ecNumber evidence="1">6.3.5.-</ecNumber>
    </recommendedName>
</protein>
<reference evidence="2 3" key="1">
    <citation type="journal article" date="2015" name="Nature">
        <title>rRNA introns, odd ribosomes, and small enigmatic genomes across a large radiation of phyla.</title>
        <authorList>
            <person name="Brown C.T."/>
            <person name="Hug L.A."/>
            <person name="Thomas B.C."/>
            <person name="Sharon I."/>
            <person name="Castelle C.J."/>
            <person name="Singh A."/>
            <person name="Wilkins M.J."/>
            <person name="Williams K.H."/>
            <person name="Banfield J.F."/>
        </authorList>
    </citation>
    <scope>NUCLEOTIDE SEQUENCE [LARGE SCALE GENOMIC DNA]</scope>
</reference>
<dbReference type="AlphaFoldDB" id="A0A0G4B240"/>
<dbReference type="EMBL" id="CP011213">
    <property type="protein sequence ID" value="AKM82016.1"/>
    <property type="molecule type" value="Genomic_DNA"/>
</dbReference>
<dbReference type="SUPFAM" id="SSF141000">
    <property type="entry name" value="Glu-tRNAGln amidotransferase C subunit"/>
    <property type="match status" value="1"/>
</dbReference>
<dbReference type="GO" id="GO:0005524">
    <property type="term" value="F:ATP binding"/>
    <property type="evidence" value="ECO:0007669"/>
    <property type="project" value="UniProtKB-KW"/>
</dbReference>
<keyword evidence="2" id="KW-0808">Transferase</keyword>
<dbReference type="HAMAP" id="MF_00122">
    <property type="entry name" value="GatC"/>
    <property type="match status" value="1"/>
</dbReference>
<dbReference type="PANTHER" id="PTHR15004:SF0">
    <property type="entry name" value="GLUTAMYL-TRNA(GLN) AMIDOTRANSFERASE SUBUNIT C, MITOCHONDRIAL"/>
    <property type="match status" value="1"/>
</dbReference>
<dbReference type="InterPro" id="IPR003837">
    <property type="entry name" value="GatC"/>
</dbReference>
<sequence length="116" mass="13459">MRYDKILIERTKDINKEEDLSLKKEDVEHIAQLSRIEFTDEKKEKFTEEISAILDYVDELETAPTENVETISQISGLKNIARIDEVAESLPNEKVLLNAPEKHDGFIKVRKVFENV</sequence>
<dbReference type="EC" id="6.3.5.-" evidence="1"/>
<keyword evidence="1" id="KW-0547">Nucleotide-binding</keyword>
<proteinExistence type="inferred from homology"/>
<organism evidence="2 3">
    <name type="scientific">Berkelbacteria bacterium GW2011_GWE1_39_12</name>
    <dbReference type="NCBI Taxonomy" id="1618337"/>
    <lineage>
        <taxon>Bacteria</taxon>
        <taxon>Candidatus Berkelbacteria</taxon>
    </lineage>
</organism>
<dbReference type="Gene3D" id="1.10.20.60">
    <property type="entry name" value="Glu-tRNAGln amidotransferase C subunit, N-terminal domain"/>
    <property type="match status" value="1"/>
</dbReference>
<dbReference type="Proteomes" id="UP000035648">
    <property type="component" value="Chromosome"/>
</dbReference>
<dbReference type="KEGG" id="bbgw:UT28_C0001G0205"/>
<comment type="catalytic activity">
    <reaction evidence="1">
        <text>L-aspartyl-tRNA(Asn) + L-glutamine + ATP + H2O = L-asparaginyl-tRNA(Asn) + L-glutamate + ADP + phosphate + 2 H(+)</text>
        <dbReference type="Rhea" id="RHEA:14513"/>
        <dbReference type="Rhea" id="RHEA-COMP:9674"/>
        <dbReference type="Rhea" id="RHEA-COMP:9677"/>
        <dbReference type="ChEBI" id="CHEBI:15377"/>
        <dbReference type="ChEBI" id="CHEBI:15378"/>
        <dbReference type="ChEBI" id="CHEBI:29985"/>
        <dbReference type="ChEBI" id="CHEBI:30616"/>
        <dbReference type="ChEBI" id="CHEBI:43474"/>
        <dbReference type="ChEBI" id="CHEBI:58359"/>
        <dbReference type="ChEBI" id="CHEBI:78515"/>
        <dbReference type="ChEBI" id="CHEBI:78516"/>
        <dbReference type="ChEBI" id="CHEBI:456216"/>
    </reaction>
</comment>
<dbReference type="InterPro" id="IPR036113">
    <property type="entry name" value="Asp/Glu-ADT_sf_sub_c"/>
</dbReference>
<keyword evidence="1" id="KW-0067">ATP-binding</keyword>
<gene>
    <name evidence="1" type="primary">gatC</name>
    <name evidence="2" type="ORF">UT28_C0001G0205</name>
</gene>
<keyword evidence="1 2" id="KW-0436">Ligase</keyword>
<comment type="catalytic activity">
    <reaction evidence="1">
        <text>L-glutamyl-tRNA(Gln) + L-glutamine + ATP + H2O = L-glutaminyl-tRNA(Gln) + L-glutamate + ADP + phosphate + H(+)</text>
        <dbReference type="Rhea" id="RHEA:17521"/>
        <dbReference type="Rhea" id="RHEA-COMP:9681"/>
        <dbReference type="Rhea" id="RHEA-COMP:9684"/>
        <dbReference type="ChEBI" id="CHEBI:15377"/>
        <dbReference type="ChEBI" id="CHEBI:15378"/>
        <dbReference type="ChEBI" id="CHEBI:29985"/>
        <dbReference type="ChEBI" id="CHEBI:30616"/>
        <dbReference type="ChEBI" id="CHEBI:43474"/>
        <dbReference type="ChEBI" id="CHEBI:58359"/>
        <dbReference type="ChEBI" id="CHEBI:78520"/>
        <dbReference type="ChEBI" id="CHEBI:78521"/>
        <dbReference type="ChEBI" id="CHEBI:456216"/>
    </reaction>
</comment>
<dbReference type="GO" id="GO:0050567">
    <property type="term" value="F:glutaminyl-tRNA synthase (glutamine-hydrolyzing) activity"/>
    <property type="evidence" value="ECO:0007669"/>
    <property type="project" value="UniProtKB-UniRule"/>
</dbReference>
<dbReference type="PANTHER" id="PTHR15004">
    <property type="entry name" value="GLUTAMYL-TRNA(GLN) AMIDOTRANSFERASE SUBUNIT C, MITOCHONDRIAL"/>
    <property type="match status" value="1"/>
</dbReference>
<dbReference type="Pfam" id="PF02686">
    <property type="entry name" value="GatC"/>
    <property type="match status" value="1"/>
</dbReference>
<comment type="subunit">
    <text evidence="1">Heterotrimer of A, B and C subunits.</text>
</comment>